<dbReference type="Proteomes" id="UP000007575">
    <property type="component" value="Chromosome"/>
</dbReference>
<dbReference type="CDD" id="cd19166">
    <property type="entry name" value="HemeO-bac"/>
    <property type="match status" value="1"/>
</dbReference>
<proteinExistence type="predicted"/>
<dbReference type="InterPro" id="IPR016084">
    <property type="entry name" value="Haem_Oase-like_multi-hlx"/>
</dbReference>
<accession>H8GRU9</accession>
<dbReference type="STRING" id="745776.DGo_CA1219"/>
<dbReference type="OrthoDB" id="114943at2"/>
<dbReference type="KEGG" id="dgo:DGo_CA1219"/>
<dbReference type="eggNOG" id="COG3230">
    <property type="taxonomic scope" value="Bacteria"/>
</dbReference>
<reference evidence="1 2" key="1">
    <citation type="journal article" date="2012" name="PLoS ONE">
        <title>Genome sequence and transcriptome analysis of the radioresistant bacterium Deinococcus gobiensis: insights into the extreme environmental adaptations.</title>
        <authorList>
            <person name="Yuan M."/>
            <person name="Chen M."/>
            <person name="Zhang W."/>
            <person name="Lu W."/>
            <person name="Wang J."/>
            <person name="Yang M."/>
            <person name="Zhao P."/>
            <person name="Tang R."/>
            <person name="Li X."/>
            <person name="Hao Y."/>
            <person name="Zhou Z."/>
            <person name="Zhan Y."/>
            <person name="Yu H."/>
            <person name="Teng C."/>
            <person name="Yan Y."/>
            <person name="Ping S."/>
            <person name="Wang Y."/>
            <person name="Lin M."/>
        </authorList>
    </citation>
    <scope>NUCLEOTIDE SEQUENCE [LARGE SCALE GENOMIC DNA]</scope>
    <source>
        <strain evidence="1 2">I-0</strain>
    </source>
</reference>
<keyword evidence="2" id="KW-1185">Reference proteome</keyword>
<evidence type="ECO:0000313" key="2">
    <source>
        <dbReference type="Proteomes" id="UP000007575"/>
    </source>
</evidence>
<organism evidence="1 2">
    <name type="scientific">Deinococcus gobiensis (strain DSM 21396 / JCM 16679 / CGMCC 1.7299 / I-0)</name>
    <dbReference type="NCBI Taxonomy" id="745776"/>
    <lineage>
        <taxon>Bacteria</taxon>
        <taxon>Thermotogati</taxon>
        <taxon>Deinococcota</taxon>
        <taxon>Deinococci</taxon>
        <taxon>Deinococcales</taxon>
        <taxon>Deinococcaceae</taxon>
        <taxon>Deinococcus</taxon>
    </lineage>
</organism>
<dbReference type="Gene3D" id="1.20.910.10">
    <property type="entry name" value="Heme oxygenase-like"/>
    <property type="match status" value="1"/>
</dbReference>
<dbReference type="SUPFAM" id="SSF48613">
    <property type="entry name" value="Heme oxygenase-like"/>
    <property type="match status" value="1"/>
</dbReference>
<gene>
    <name evidence="1" type="primary">bphO</name>
    <name evidence="1" type="ordered locus">DGo_CA1219</name>
</gene>
<name>H8GRU9_DEIGI</name>
<dbReference type="HOGENOM" id="CLU_085041_3_0_0"/>
<evidence type="ECO:0000313" key="1">
    <source>
        <dbReference type="EMBL" id="AFD25146.1"/>
    </source>
</evidence>
<dbReference type="GO" id="GO:0004392">
    <property type="term" value="F:heme oxygenase (decyclizing) activity"/>
    <property type="evidence" value="ECO:0007669"/>
    <property type="project" value="InterPro"/>
</dbReference>
<dbReference type="GO" id="GO:0006788">
    <property type="term" value="P:heme oxidation"/>
    <property type="evidence" value="ECO:0007669"/>
    <property type="project" value="InterPro"/>
</dbReference>
<dbReference type="Pfam" id="PF01126">
    <property type="entry name" value="Heme_oxygenase"/>
    <property type="match status" value="2"/>
</dbReference>
<protein>
    <submittedName>
        <fullName evidence="1">Bacteriophytochrome heme oxygenase BphO</fullName>
    </submittedName>
</protein>
<dbReference type="EMBL" id="CP002191">
    <property type="protein sequence ID" value="AFD25146.1"/>
    <property type="molecule type" value="Genomic_DNA"/>
</dbReference>
<dbReference type="InterPro" id="IPR016053">
    <property type="entry name" value="Haem_Oase-like"/>
</dbReference>
<sequence>MIMARLKSETQALHEATEARMPVMDPGLTRADYARLLAQMHALIAPLEARLLALDLPASLALPERLKTPALRRDLAALNAAVPAPRPDGLPGSVAEGLGTLYVLEGGTLGGQIISRHLGPRLGLDAGAGLAYFSGYGPQTGPMWKRFAEAMTREVAPEDGAAVVAGARATFLAFGRALDTPPD</sequence>
<dbReference type="PATRIC" id="fig|745776.4.peg.1255"/>
<dbReference type="AlphaFoldDB" id="H8GRU9"/>